<dbReference type="GO" id="GO:0045892">
    <property type="term" value="P:negative regulation of DNA-templated transcription"/>
    <property type="evidence" value="ECO:0007669"/>
    <property type="project" value="TreeGrafter"/>
</dbReference>
<feature type="compositionally biased region" description="Polar residues" evidence="4">
    <location>
        <begin position="1"/>
        <end position="11"/>
    </location>
</feature>
<organism evidence="6 7">
    <name type="scientific">Pseudorhodoferax soli</name>
    <dbReference type="NCBI Taxonomy" id="545864"/>
    <lineage>
        <taxon>Bacteria</taxon>
        <taxon>Pseudomonadati</taxon>
        <taxon>Pseudomonadota</taxon>
        <taxon>Betaproteobacteria</taxon>
        <taxon>Burkholderiales</taxon>
        <taxon>Comamonadaceae</taxon>
    </lineage>
</organism>
<comment type="caution">
    <text evidence="6">The sequence shown here is derived from an EMBL/GenBank/DDBJ whole genome shotgun (WGS) entry which is preliminary data.</text>
</comment>
<dbReference type="Pfam" id="PF00392">
    <property type="entry name" value="GntR"/>
    <property type="match status" value="1"/>
</dbReference>
<dbReference type="InterPro" id="IPR036390">
    <property type="entry name" value="WH_DNA-bd_sf"/>
</dbReference>
<dbReference type="PANTHER" id="PTHR44846">
    <property type="entry name" value="MANNOSYL-D-GLYCERATE TRANSPORT/METABOLISM SYSTEM REPRESSOR MNGR-RELATED"/>
    <property type="match status" value="1"/>
</dbReference>
<protein>
    <submittedName>
        <fullName evidence="6">GntR family transcriptional regulator</fullName>
    </submittedName>
</protein>
<dbReference type="SUPFAM" id="SSF46785">
    <property type="entry name" value="Winged helix' DNA-binding domain"/>
    <property type="match status" value="1"/>
</dbReference>
<dbReference type="InterPro" id="IPR036388">
    <property type="entry name" value="WH-like_DNA-bd_sf"/>
</dbReference>
<dbReference type="GO" id="GO:0003700">
    <property type="term" value="F:DNA-binding transcription factor activity"/>
    <property type="evidence" value="ECO:0007669"/>
    <property type="project" value="InterPro"/>
</dbReference>
<dbReference type="InterPro" id="IPR028978">
    <property type="entry name" value="Chorismate_lyase_/UTRA_dom_sf"/>
</dbReference>
<evidence type="ECO:0000259" key="5">
    <source>
        <dbReference type="PROSITE" id="PS50949"/>
    </source>
</evidence>
<keyword evidence="7" id="KW-1185">Reference proteome</keyword>
<dbReference type="GO" id="GO:0003677">
    <property type="term" value="F:DNA binding"/>
    <property type="evidence" value="ECO:0007669"/>
    <property type="project" value="UniProtKB-KW"/>
</dbReference>
<dbReference type="Proteomes" id="UP000252884">
    <property type="component" value="Unassembled WGS sequence"/>
</dbReference>
<sequence length="298" mass="33007">MPNAVSASRLTSIGDKTDTNPTRIRFTPERKSAKNQNSMTAAPSIRLSKATGTALHRQLFLVLREQIMRGVYEAGALLPTEEELCKLFGVSSITVRRALGDLKSEGLVERFQGRGTFVSQQLPKSQFEAANFLEALKRQGQETKVKVLEVRIAVPPAHVALQMQFSSGAEAFFAARLRHVNNQPMMVTEAWVPLPLAKEVTAKLLHQKPLYEILMSKGVEFSRVIEEITAVAASPSHAEHLGTGIGVPLLRMTRLMYDKDNHPVELLTVYMNPERSRVLLNVPPLEAQRGVAGRIVHT</sequence>
<dbReference type="EMBL" id="QPJK01000006">
    <property type="protein sequence ID" value="RCW69523.1"/>
    <property type="molecule type" value="Genomic_DNA"/>
</dbReference>
<evidence type="ECO:0000256" key="2">
    <source>
        <dbReference type="ARBA" id="ARBA00023125"/>
    </source>
</evidence>
<evidence type="ECO:0000256" key="3">
    <source>
        <dbReference type="ARBA" id="ARBA00023163"/>
    </source>
</evidence>
<dbReference type="InterPro" id="IPR050679">
    <property type="entry name" value="Bact_HTH_transcr_reg"/>
</dbReference>
<dbReference type="InterPro" id="IPR011663">
    <property type="entry name" value="UTRA"/>
</dbReference>
<proteinExistence type="predicted"/>
<dbReference type="PANTHER" id="PTHR44846:SF1">
    <property type="entry name" value="MANNOSYL-D-GLYCERATE TRANSPORT_METABOLISM SYSTEM REPRESSOR MNGR-RELATED"/>
    <property type="match status" value="1"/>
</dbReference>
<dbReference type="RefSeq" id="WP_245965825.1">
    <property type="nucleotide sequence ID" value="NZ_QPJK01000006.1"/>
</dbReference>
<keyword evidence="3" id="KW-0804">Transcription</keyword>
<keyword evidence="2" id="KW-0238">DNA-binding</keyword>
<name>A0A368XNI2_9BURK</name>
<dbReference type="AlphaFoldDB" id="A0A368XNI2"/>
<reference evidence="6 7" key="1">
    <citation type="submission" date="2018-07" db="EMBL/GenBank/DDBJ databases">
        <title>Genomic Encyclopedia of Type Strains, Phase IV (KMG-IV): sequencing the most valuable type-strain genomes for metagenomic binning, comparative biology and taxonomic classification.</title>
        <authorList>
            <person name="Goeker M."/>
        </authorList>
    </citation>
    <scope>NUCLEOTIDE SEQUENCE [LARGE SCALE GENOMIC DNA]</scope>
    <source>
        <strain evidence="6 7">DSM 21634</strain>
    </source>
</reference>
<evidence type="ECO:0000256" key="1">
    <source>
        <dbReference type="ARBA" id="ARBA00023015"/>
    </source>
</evidence>
<dbReference type="InterPro" id="IPR000524">
    <property type="entry name" value="Tscrpt_reg_HTH_GntR"/>
</dbReference>
<dbReference type="SUPFAM" id="SSF64288">
    <property type="entry name" value="Chorismate lyase-like"/>
    <property type="match status" value="1"/>
</dbReference>
<feature type="region of interest" description="Disordered" evidence="4">
    <location>
        <begin position="1"/>
        <end position="41"/>
    </location>
</feature>
<dbReference type="Gene3D" id="3.40.1410.10">
    <property type="entry name" value="Chorismate lyase-like"/>
    <property type="match status" value="1"/>
</dbReference>
<dbReference type="PROSITE" id="PS50949">
    <property type="entry name" value="HTH_GNTR"/>
    <property type="match status" value="1"/>
</dbReference>
<keyword evidence="1" id="KW-0805">Transcription regulation</keyword>
<accession>A0A368XNI2</accession>
<evidence type="ECO:0000256" key="4">
    <source>
        <dbReference type="SAM" id="MobiDB-lite"/>
    </source>
</evidence>
<feature type="domain" description="HTH gntR-type" evidence="5">
    <location>
        <begin position="53"/>
        <end position="121"/>
    </location>
</feature>
<dbReference type="Gene3D" id="1.10.10.10">
    <property type="entry name" value="Winged helix-like DNA-binding domain superfamily/Winged helix DNA-binding domain"/>
    <property type="match status" value="1"/>
</dbReference>
<dbReference type="SMART" id="SM00345">
    <property type="entry name" value="HTH_GNTR"/>
    <property type="match status" value="1"/>
</dbReference>
<evidence type="ECO:0000313" key="7">
    <source>
        <dbReference type="Proteomes" id="UP000252884"/>
    </source>
</evidence>
<dbReference type="Pfam" id="PF07702">
    <property type="entry name" value="UTRA"/>
    <property type="match status" value="1"/>
</dbReference>
<evidence type="ECO:0000313" key="6">
    <source>
        <dbReference type="EMBL" id="RCW69523.1"/>
    </source>
</evidence>
<dbReference type="PRINTS" id="PR00035">
    <property type="entry name" value="HTHGNTR"/>
</dbReference>
<dbReference type="CDD" id="cd07377">
    <property type="entry name" value="WHTH_GntR"/>
    <property type="match status" value="1"/>
</dbReference>
<dbReference type="SMART" id="SM00866">
    <property type="entry name" value="UTRA"/>
    <property type="match status" value="1"/>
</dbReference>
<gene>
    <name evidence="6" type="ORF">DES41_106397</name>
</gene>